<evidence type="ECO:0000259" key="9">
    <source>
        <dbReference type="PROSITE" id="PS50928"/>
    </source>
</evidence>
<evidence type="ECO:0000256" key="5">
    <source>
        <dbReference type="ARBA" id="ARBA00022692"/>
    </source>
</evidence>
<dbReference type="InterPro" id="IPR000515">
    <property type="entry name" value="MetI-like"/>
</dbReference>
<dbReference type="GO" id="GO:0015416">
    <property type="term" value="F:ABC-type phosphonate transporter activity"/>
    <property type="evidence" value="ECO:0007669"/>
    <property type="project" value="InterPro"/>
</dbReference>
<evidence type="ECO:0000256" key="7">
    <source>
        <dbReference type="ARBA" id="ARBA00023136"/>
    </source>
</evidence>
<dbReference type="CDD" id="cd06261">
    <property type="entry name" value="TM_PBP2"/>
    <property type="match status" value="1"/>
</dbReference>
<protein>
    <submittedName>
        <fullName evidence="10">Phosphite transport system permease protein PtxC</fullName>
    </submittedName>
</protein>
<name>A0A285BAN5_9ENTR</name>
<feature type="transmembrane region" description="Helical" evidence="8">
    <location>
        <begin position="253"/>
        <end position="274"/>
    </location>
</feature>
<dbReference type="Gene3D" id="1.10.3720.10">
    <property type="entry name" value="MetI-like"/>
    <property type="match status" value="1"/>
</dbReference>
<keyword evidence="6 8" id="KW-1133">Transmembrane helix</keyword>
<dbReference type="InterPro" id="IPR035906">
    <property type="entry name" value="MetI-like_sf"/>
</dbReference>
<dbReference type="Pfam" id="PF00528">
    <property type="entry name" value="BPD_transp_1"/>
    <property type="match status" value="1"/>
</dbReference>
<evidence type="ECO:0000313" key="11">
    <source>
        <dbReference type="Proteomes" id="UP000220639"/>
    </source>
</evidence>
<dbReference type="AlphaFoldDB" id="A0A285BAN5"/>
<dbReference type="InterPro" id="IPR005769">
    <property type="entry name" value="PhnE/PtxC"/>
</dbReference>
<evidence type="ECO:0000256" key="1">
    <source>
        <dbReference type="ARBA" id="ARBA00004429"/>
    </source>
</evidence>
<dbReference type="Proteomes" id="UP000220639">
    <property type="component" value="Unassembled WGS sequence"/>
</dbReference>
<evidence type="ECO:0000256" key="3">
    <source>
        <dbReference type="ARBA" id="ARBA00022475"/>
    </source>
</evidence>
<keyword evidence="2 8" id="KW-0813">Transport</keyword>
<keyword evidence="7 8" id="KW-0472">Membrane</keyword>
<feature type="transmembrane region" description="Helical" evidence="8">
    <location>
        <begin position="228"/>
        <end position="247"/>
    </location>
</feature>
<feature type="transmembrane region" description="Helical" evidence="8">
    <location>
        <begin position="140"/>
        <end position="163"/>
    </location>
</feature>
<accession>A0A285BAN5</accession>
<dbReference type="PANTHER" id="PTHR30043:SF1">
    <property type="entry name" value="ABC TRANSPORT SYSTEM PERMEASE PROTEIN P69"/>
    <property type="match status" value="1"/>
</dbReference>
<dbReference type="PANTHER" id="PTHR30043">
    <property type="entry name" value="PHOSPHONATES TRANSPORT SYSTEM PERMEASE PROTEIN"/>
    <property type="match status" value="1"/>
</dbReference>
<dbReference type="PROSITE" id="PS50928">
    <property type="entry name" value="ABC_TM1"/>
    <property type="match status" value="1"/>
</dbReference>
<dbReference type="SUPFAM" id="SSF161098">
    <property type="entry name" value="MetI-like"/>
    <property type="match status" value="1"/>
</dbReference>
<feature type="transmembrane region" description="Helical" evidence="8">
    <location>
        <begin position="34"/>
        <end position="53"/>
    </location>
</feature>
<dbReference type="NCBIfam" id="TIGR01097">
    <property type="entry name" value="PhnE"/>
    <property type="match status" value="1"/>
</dbReference>
<comment type="subcellular location">
    <subcellularLocation>
        <location evidence="1">Cell inner membrane</location>
        <topology evidence="1">Multi-pass membrane protein</topology>
    </subcellularLocation>
    <subcellularLocation>
        <location evidence="8">Cell membrane</location>
        <topology evidence="8">Multi-pass membrane protein</topology>
    </subcellularLocation>
</comment>
<keyword evidence="5 8" id="KW-0812">Transmembrane</keyword>
<organism evidence="10 11">
    <name type="scientific">Klebsiella grimontii</name>
    <dbReference type="NCBI Taxonomy" id="2058152"/>
    <lineage>
        <taxon>Bacteria</taxon>
        <taxon>Pseudomonadati</taxon>
        <taxon>Pseudomonadota</taxon>
        <taxon>Gammaproteobacteria</taxon>
        <taxon>Enterobacterales</taxon>
        <taxon>Enterobacteriaceae</taxon>
        <taxon>Klebsiella/Raoultella group</taxon>
        <taxon>Klebsiella</taxon>
    </lineage>
</organism>
<evidence type="ECO:0000256" key="8">
    <source>
        <dbReference type="RuleBase" id="RU363032"/>
    </source>
</evidence>
<gene>
    <name evidence="10" type="primary">ptxC</name>
    <name evidence="10" type="ORF">KOSB73_500003</name>
</gene>
<keyword evidence="3" id="KW-1003">Cell membrane</keyword>
<evidence type="ECO:0000256" key="6">
    <source>
        <dbReference type="ARBA" id="ARBA00022989"/>
    </source>
</evidence>
<sequence length="279" mass="29863">MSTDMSTHYDVQALPAEQREHILRGFGLGWWRQLGQVAIVFGVVLLACWYVGLLDATTLLNGLPSIATLAGEAMPPDFSGYRSWIRPLIDTLAMSIAGTAIAVVFSLVVAFVAARNTAPHPLVFGVARVLLNALRSVPELIMGIIFVAAVGFGALPGVLALGLHSVGMVGKFFAEAIEHVDEAPVEAARAAGATPMQVLLHAVLPQVTPQFADVAIYRWEYNFRASTVMGMVGAGGIGFELMGSLRIMQYQEVAAILLVILAMVTLVDAFSGVLRKRFK</sequence>
<dbReference type="EMBL" id="FZTC01000046">
    <property type="protein sequence ID" value="SNU37962.1"/>
    <property type="molecule type" value="Genomic_DNA"/>
</dbReference>
<evidence type="ECO:0000256" key="4">
    <source>
        <dbReference type="ARBA" id="ARBA00022519"/>
    </source>
</evidence>
<dbReference type="GO" id="GO:0005886">
    <property type="term" value="C:plasma membrane"/>
    <property type="evidence" value="ECO:0007669"/>
    <property type="project" value="UniProtKB-SubCell"/>
</dbReference>
<evidence type="ECO:0000313" key="10">
    <source>
        <dbReference type="EMBL" id="SNU37962.1"/>
    </source>
</evidence>
<comment type="similarity">
    <text evidence="8">Belongs to the binding-protein-dependent transport system permease family.</text>
</comment>
<reference evidence="11" key="1">
    <citation type="submission" date="2017-08" db="EMBL/GenBank/DDBJ databases">
        <authorList>
            <person name="Brisse S."/>
        </authorList>
    </citation>
    <scope>NUCLEOTIDE SEQUENCE [LARGE SCALE GENOMIC DNA]</scope>
    <source>
        <strain evidence="11">06D021</strain>
    </source>
</reference>
<evidence type="ECO:0000256" key="2">
    <source>
        <dbReference type="ARBA" id="ARBA00022448"/>
    </source>
</evidence>
<feature type="domain" description="ABC transmembrane type-1" evidence="9">
    <location>
        <begin position="88"/>
        <end position="271"/>
    </location>
</feature>
<proteinExistence type="inferred from homology"/>
<keyword evidence="4" id="KW-0997">Cell inner membrane</keyword>
<feature type="transmembrane region" description="Helical" evidence="8">
    <location>
        <begin position="92"/>
        <end position="114"/>
    </location>
</feature>